<dbReference type="EMBL" id="WOTB01000034">
    <property type="protein sequence ID" value="NHN86426.1"/>
    <property type="molecule type" value="Genomic_DNA"/>
</dbReference>
<protein>
    <submittedName>
        <fullName evidence="2">Uncharacterized protein</fullName>
    </submittedName>
</protein>
<evidence type="ECO:0000256" key="1">
    <source>
        <dbReference type="SAM" id="SignalP"/>
    </source>
</evidence>
<dbReference type="RefSeq" id="WP_173584773.1">
    <property type="nucleotide sequence ID" value="NZ_WOTB01000034.1"/>
</dbReference>
<dbReference type="Proteomes" id="UP000635278">
    <property type="component" value="Unassembled WGS sequence"/>
</dbReference>
<feature type="signal peptide" evidence="1">
    <location>
        <begin position="1"/>
        <end position="28"/>
    </location>
</feature>
<evidence type="ECO:0000313" key="2">
    <source>
        <dbReference type="EMBL" id="NHN86426.1"/>
    </source>
</evidence>
<gene>
    <name evidence="2" type="ORF">GOB93_17555</name>
</gene>
<name>A0ABX0JTA8_9PROT</name>
<accession>A0ABX0JTA8</accession>
<organism evidence="2 3">
    <name type="scientific">Acetobacter musti</name>
    <dbReference type="NCBI Taxonomy" id="864732"/>
    <lineage>
        <taxon>Bacteria</taxon>
        <taxon>Pseudomonadati</taxon>
        <taxon>Pseudomonadota</taxon>
        <taxon>Alphaproteobacteria</taxon>
        <taxon>Acetobacterales</taxon>
        <taxon>Acetobacteraceae</taxon>
        <taxon>Acetobacter</taxon>
    </lineage>
</organism>
<feature type="chain" id="PRO_5047071847" evidence="1">
    <location>
        <begin position="29"/>
        <end position="163"/>
    </location>
</feature>
<sequence>MKNSLRSGLLPVLTIMLPVILASASARAQTDSPPAESGEQSSLIRRFLARPLFEPDRRPKEVPRSEESGFHISGIVGKNQDWHAIFRPEKGDAKSRVVRVGDEVDGWSVTAITSAAVILSRSGEVRKVAPVFSKYAAPELSEKEKIDSVHVLSHKHVDPHLAW</sequence>
<comment type="caution">
    <text evidence="2">The sequence shown here is derived from an EMBL/GenBank/DDBJ whole genome shotgun (WGS) entry which is preliminary data.</text>
</comment>
<keyword evidence="3" id="KW-1185">Reference proteome</keyword>
<evidence type="ECO:0000313" key="3">
    <source>
        <dbReference type="Proteomes" id="UP000635278"/>
    </source>
</evidence>
<reference evidence="2 3" key="1">
    <citation type="journal article" date="2020" name="Int. J. Syst. Evol. Microbiol.">
        <title>Novel acetic acid bacteria from cider fermentations: Acetobacter conturbans sp. nov. and Acetobacter fallax sp. nov.</title>
        <authorList>
            <person name="Sombolestani A.S."/>
            <person name="Cleenwerck I."/>
            <person name="Cnockaert M."/>
            <person name="Borremans W."/>
            <person name="Wieme A.D."/>
            <person name="De Vuyst L."/>
            <person name="Vandamme P."/>
        </authorList>
    </citation>
    <scope>NUCLEOTIDE SEQUENCE [LARGE SCALE GENOMIC DNA]</scope>
    <source>
        <strain evidence="2 3">LMG 30640</strain>
    </source>
</reference>
<proteinExistence type="predicted"/>
<keyword evidence="1" id="KW-0732">Signal</keyword>